<accession>A0ACB0LY79</accession>
<dbReference type="EMBL" id="CASHSV030000716">
    <property type="protein sequence ID" value="CAJ2673373.1"/>
    <property type="molecule type" value="Genomic_DNA"/>
</dbReference>
<reference evidence="1" key="1">
    <citation type="submission" date="2023-10" db="EMBL/GenBank/DDBJ databases">
        <authorList>
            <person name="Rodriguez Cubillos JULIANA M."/>
            <person name="De Vega J."/>
        </authorList>
    </citation>
    <scope>NUCLEOTIDE SEQUENCE</scope>
</reference>
<gene>
    <name evidence="1" type="ORF">MILVUS5_LOCUS36863</name>
</gene>
<sequence length="345" mass="39975">MLCEYDHDHVVDKWDHIWKLQVAERIKYFMWLVQHNRLLTNSTKAKMNLGHAMCNFCRNMEETILHALRDCALVKQMWLSIIPFKARSSFFGGDLEQWVQYNLRRNIKGLNGIRWEDFWATTCHCLWIWRNRELHEENYNRPMQPVLYIMQRLREYYQASKVSGTVVSVPKRVSWIRWQPPEEGWVKVNSDGASKGEQMAGCGGLIRDHRGHWLGGFAKFVGVGSAFVAELWGVLEGLKYAKRKGYRKIDLNIDSVAVMKVIKSGKTNSSLGTSLVKSIKKLLDEDWEVKISHSYREANRSADALTSMGCTLNYNIVYFETCSINIRELIHADVLGISTPRLISL</sequence>
<protein>
    <submittedName>
        <fullName evidence="1">Uncharacterized protein</fullName>
    </submittedName>
</protein>
<evidence type="ECO:0000313" key="1">
    <source>
        <dbReference type="EMBL" id="CAJ2673373.1"/>
    </source>
</evidence>
<name>A0ACB0LY79_TRIPR</name>
<organism evidence="1 2">
    <name type="scientific">Trifolium pratense</name>
    <name type="common">Red clover</name>
    <dbReference type="NCBI Taxonomy" id="57577"/>
    <lineage>
        <taxon>Eukaryota</taxon>
        <taxon>Viridiplantae</taxon>
        <taxon>Streptophyta</taxon>
        <taxon>Embryophyta</taxon>
        <taxon>Tracheophyta</taxon>
        <taxon>Spermatophyta</taxon>
        <taxon>Magnoliopsida</taxon>
        <taxon>eudicotyledons</taxon>
        <taxon>Gunneridae</taxon>
        <taxon>Pentapetalae</taxon>
        <taxon>rosids</taxon>
        <taxon>fabids</taxon>
        <taxon>Fabales</taxon>
        <taxon>Fabaceae</taxon>
        <taxon>Papilionoideae</taxon>
        <taxon>50 kb inversion clade</taxon>
        <taxon>NPAAA clade</taxon>
        <taxon>Hologalegina</taxon>
        <taxon>IRL clade</taxon>
        <taxon>Trifolieae</taxon>
        <taxon>Trifolium</taxon>
    </lineage>
</organism>
<comment type="caution">
    <text evidence="1">The sequence shown here is derived from an EMBL/GenBank/DDBJ whole genome shotgun (WGS) entry which is preliminary data.</text>
</comment>
<dbReference type="Proteomes" id="UP001177021">
    <property type="component" value="Unassembled WGS sequence"/>
</dbReference>
<evidence type="ECO:0000313" key="2">
    <source>
        <dbReference type="Proteomes" id="UP001177021"/>
    </source>
</evidence>
<keyword evidence="2" id="KW-1185">Reference proteome</keyword>
<proteinExistence type="predicted"/>